<dbReference type="AlphaFoldDB" id="A0A2J8A527"/>
<evidence type="ECO:0000256" key="1">
    <source>
        <dbReference type="SAM" id="Phobius"/>
    </source>
</evidence>
<feature type="transmembrane region" description="Helical" evidence="1">
    <location>
        <begin position="137"/>
        <end position="157"/>
    </location>
</feature>
<protein>
    <submittedName>
        <fullName evidence="2">Uncharacterized protein</fullName>
    </submittedName>
</protein>
<dbReference type="Proteomes" id="UP000236333">
    <property type="component" value="Unassembled WGS sequence"/>
</dbReference>
<organism evidence="2 3">
    <name type="scientific">Tetrabaena socialis</name>
    <dbReference type="NCBI Taxonomy" id="47790"/>
    <lineage>
        <taxon>Eukaryota</taxon>
        <taxon>Viridiplantae</taxon>
        <taxon>Chlorophyta</taxon>
        <taxon>core chlorophytes</taxon>
        <taxon>Chlorophyceae</taxon>
        <taxon>CS clade</taxon>
        <taxon>Chlamydomonadales</taxon>
        <taxon>Tetrabaenaceae</taxon>
        <taxon>Tetrabaena</taxon>
    </lineage>
</organism>
<feature type="transmembrane region" description="Helical" evidence="1">
    <location>
        <begin position="98"/>
        <end position="117"/>
    </location>
</feature>
<gene>
    <name evidence="2" type="ORF">TSOC_005919</name>
</gene>
<evidence type="ECO:0000313" key="2">
    <source>
        <dbReference type="EMBL" id="PNH07621.1"/>
    </source>
</evidence>
<keyword evidence="1" id="KW-0472">Membrane</keyword>
<evidence type="ECO:0000313" key="3">
    <source>
        <dbReference type="Proteomes" id="UP000236333"/>
    </source>
</evidence>
<comment type="caution">
    <text evidence="2">The sequence shown here is derived from an EMBL/GenBank/DDBJ whole genome shotgun (WGS) entry which is preliminary data.</text>
</comment>
<dbReference type="EMBL" id="PGGS01000171">
    <property type="protein sequence ID" value="PNH07621.1"/>
    <property type="molecule type" value="Genomic_DNA"/>
</dbReference>
<name>A0A2J8A527_9CHLO</name>
<keyword evidence="1" id="KW-1133">Transmembrane helix</keyword>
<sequence>MLSSQLRPSLRTGRQAFRSAPSVAPPRLVRTQAYVEVDTSFAVLQQAVAFAVVLGAEAAYTRTQLPEGAPGRPEVTPVAAGVATTALASALVALNNDFLYTPAFVVGLLSAGAMLAYNVKRTIDTKQDGLDWPGNKSWPAVMALISFFALNVFIQGLRSEL</sequence>
<dbReference type="OrthoDB" id="514860at2759"/>
<keyword evidence="1" id="KW-0812">Transmembrane</keyword>
<keyword evidence="3" id="KW-1185">Reference proteome</keyword>
<proteinExistence type="predicted"/>
<reference evidence="2 3" key="1">
    <citation type="journal article" date="2017" name="Mol. Biol. Evol.">
        <title>The 4-celled Tetrabaena socialis nuclear genome reveals the essential components for genetic control of cell number at the origin of multicellularity in the volvocine lineage.</title>
        <authorList>
            <person name="Featherston J."/>
            <person name="Arakaki Y."/>
            <person name="Hanschen E.R."/>
            <person name="Ferris P.J."/>
            <person name="Michod R.E."/>
            <person name="Olson B.J.S.C."/>
            <person name="Nozaki H."/>
            <person name="Durand P.M."/>
        </authorList>
    </citation>
    <scope>NUCLEOTIDE SEQUENCE [LARGE SCALE GENOMIC DNA]</scope>
    <source>
        <strain evidence="2 3">NIES-571</strain>
    </source>
</reference>
<accession>A0A2J8A527</accession>